<reference evidence="1" key="1">
    <citation type="submission" date="2020-08" db="EMBL/GenBank/DDBJ databases">
        <title>Novel species isolated from subtropical streams in China.</title>
        <authorList>
            <person name="Lu H."/>
        </authorList>
    </citation>
    <scope>NUCLEOTIDE SEQUENCE</scope>
    <source>
        <strain evidence="1">CY7W</strain>
    </source>
</reference>
<proteinExistence type="predicted"/>
<dbReference type="RefSeq" id="WP_186879635.1">
    <property type="nucleotide sequence ID" value="NZ_JACOGG010000001.1"/>
</dbReference>
<organism evidence="1 2">
    <name type="scientific">Undibacterium rugosum</name>
    <dbReference type="NCBI Taxonomy" id="2762291"/>
    <lineage>
        <taxon>Bacteria</taxon>
        <taxon>Pseudomonadati</taxon>
        <taxon>Pseudomonadota</taxon>
        <taxon>Betaproteobacteria</taxon>
        <taxon>Burkholderiales</taxon>
        <taxon>Oxalobacteraceae</taxon>
        <taxon>Undibacterium</taxon>
    </lineage>
</organism>
<name>A0A923KY34_9BURK</name>
<gene>
    <name evidence="1" type="ORF">H8K47_01435</name>
</gene>
<evidence type="ECO:0000313" key="2">
    <source>
        <dbReference type="Proteomes" id="UP000612361"/>
    </source>
</evidence>
<protein>
    <recommendedName>
        <fullName evidence="3">BioF2-like acetyltransferase domain-containing protein</fullName>
    </recommendedName>
</protein>
<evidence type="ECO:0008006" key="3">
    <source>
        <dbReference type="Google" id="ProtNLM"/>
    </source>
</evidence>
<keyword evidence="2" id="KW-1185">Reference proteome</keyword>
<dbReference type="Proteomes" id="UP000612361">
    <property type="component" value="Unassembled WGS sequence"/>
</dbReference>
<sequence>MTTHLPPRMVADTLWLMTARSRGASHWVENSHCTIEQLDIDGHPVPVSHLTKSQWQESYVSSLRSAWLRYPHQEAKRHLTSRQLALYQAASCLILGPISLLMRAAGLDQAAILANHLISTNLYPGWLQASMPEILWQAQQHYPDRPIVLRNLCPAVHPELFEQLKQQGWQMIPARQVYLCDPADPAVWQHNHVRKDARLLANQEVELVAASALQRDDIPALRRLFRQLFIEKHSHLNPDFSDDFFEFCLETQFLDCYALRWQGKWVGILGVYAQPESGWMTTPLIGYDTQLPIELGIYRRLMALLLKLAKDKQMKLHYSSGAAQFKLARGGQPALEYTAVYSQHLPLANKLSLNLFSHLLQRCAPSILSYADKQKAG</sequence>
<dbReference type="SUPFAM" id="SSF55729">
    <property type="entry name" value="Acyl-CoA N-acyltransferases (Nat)"/>
    <property type="match status" value="1"/>
</dbReference>
<dbReference type="AlphaFoldDB" id="A0A923KY34"/>
<accession>A0A923KY34</accession>
<dbReference type="EMBL" id="JACOGG010000001">
    <property type="protein sequence ID" value="MBC3934010.1"/>
    <property type="molecule type" value="Genomic_DNA"/>
</dbReference>
<dbReference type="Gene3D" id="3.40.630.30">
    <property type="match status" value="1"/>
</dbReference>
<evidence type="ECO:0000313" key="1">
    <source>
        <dbReference type="EMBL" id="MBC3934010.1"/>
    </source>
</evidence>
<comment type="caution">
    <text evidence="1">The sequence shown here is derived from an EMBL/GenBank/DDBJ whole genome shotgun (WGS) entry which is preliminary data.</text>
</comment>
<dbReference type="InterPro" id="IPR016181">
    <property type="entry name" value="Acyl_CoA_acyltransferase"/>
</dbReference>